<dbReference type="RefSeq" id="WP_374838412.1">
    <property type="nucleotide sequence ID" value="NZ_JBHEEW010000007.1"/>
</dbReference>
<comment type="caution">
    <text evidence="1">The sequence shown here is derived from an EMBL/GenBank/DDBJ whole genome shotgun (WGS) entry which is preliminary data.</text>
</comment>
<gene>
    <name evidence="1" type="ORF">ACFQ33_10180</name>
</gene>
<dbReference type="EMBL" id="JBHTNF010000005">
    <property type="protein sequence ID" value="MFD1328257.1"/>
    <property type="molecule type" value="Genomic_DNA"/>
</dbReference>
<keyword evidence="2" id="KW-1185">Reference proteome</keyword>
<protein>
    <submittedName>
        <fullName evidence="1">Uncharacterized protein</fullName>
    </submittedName>
</protein>
<proteinExistence type="predicted"/>
<evidence type="ECO:0000313" key="1">
    <source>
        <dbReference type="EMBL" id="MFD1328257.1"/>
    </source>
</evidence>
<name>A0ABW3YWE8_MYCRA</name>
<sequence>MSKPVNLSDLLDGEFADGYAQFKELVEYAGDQQHLPIEERLSIFLFRLVSVAMIEGLNRSEDKFETPPVTNLVHLWRSTGIALAMMNLQGFQKEGLGKVRREMREHLLTAYNNTIKSVLAAEADEAGEP</sequence>
<accession>A0ABW3YWE8</accession>
<dbReference type="Proteomes" id="UP001597173">
    <property type="component" value="Unassembled WGS sequence"/>
</dbReference>
<organism evidence="1 2">
    <name type="scientific">Mycoplana ramosa</name>
    <name type="common">Mycoplana bullata</name>
    <dbReference type="NCBI Taxonomy" id="40837"/>
    <lineage>
        <taxon>Bacteria</taxon>
        <taxon>Pseudomonadati</taxon>
        <taxon>Pseudomonadota</taxon>
        <taxon>Alphaproteobacteria</taxon>
        <taxon>Hyphomicrobiales</taxon>
        <taxon>Rhizobiaceae</taxon>
        <taxon>Mycoplana</taxon>
    </lineage>
</organism>
<evidence type="ECO:0000313" key="2">
    <source>
        <dbReference type="Proteomes" id="UP001597173"/>
    </source>
</evidence>
<reference evidence="2" key="1">
    <citation type="journal article" date="2019" name="Int. J. Syst. Evol. Microbiol.">
        <title>The Global Catalogue of Microorganisms (GCM) 10K type strain sequencing project: providing services to taxonomists for standard genome sequencing and annotation.</title>
        <authorList>
            <consortium name="The Broad Institute Genomics Platform"/>
            <consortium name="The Broad Institute Genome Sequencing Center for Infectious Disease"/>
            <person name="Wu L."/>
            <person name="Ma J."/>
        </authorList>
    </citation>
    <scope>NUCLEOTIDE SEQUENCE [LARGE SCALE GENOMIC DNA]</scope>
    <source>
        <strain evidence="2">CCUG 55609</strain>
    </source>
</reference>